<dbReference type="RefSeq" id="XP_005785412.1">
    <property type="nucleotide sequence ID" value="XM_005785355.1"/>
</dbReference>
<dbReference type="AlphaFoldDB" id="A0A0D3KB48"/>
<proteinExistence type="predicted"/>
<dbReference type="KEGG" id="ehx:EMIHUDRAFT_230164"/>
<accession>A0A0D3KB48</accession>
<dbReference type="Proteomes" id="UP000013827">
    <property type="component" value="Unassembled WGS sequence"/>
</dbReference>
<keyword evidence="2" id="KW-1133">Transmembrane helix</keyword>
<feature type="coiled-coil region" evidence="1">
    <location>
        <begin position="73"/>
        <end position="109"/>
    </location>
</feature>
<evidence type="ECO:0000313" key="4">
    <source>
        <dbReference type="Proteomes" id="UP000013827"/>
    </source>
</evidence>
<evidence type="ECO:0000313" key="3">
    <source>
        <dbReference type="EnsemblProtists" id="EOD32983"/>
    </source>
</evidence>
<evidence type="ECO:0000256" key="1">
    <source>
        <dbReference type="SAM" id="Coils"/>
    </source>
</evidence>
<dbReference type="EnsemblProtists" id="EOD32983">
    <property type="protein sequence ID" value="EOD32983"/>
    <property type="gene ID" value="EMIHUDRAFT_230164"/>
</dbReference>
<sequence>MEATDASRLASLRAVFRGAVSAAVSGSWTAVGHTCIGTSVTSEPAASLTSLAASLASQETAAEEPTTVDLSLLQQQRQLAERLKQMEAMLEAQRRAQALEKVRMDLRIATVSVLFLLPFLYALHIASIPFRVSTSLKPAQQLNRSLTFSDDRESSVQL</sequence>
<keyword evidence="1" id="KW-0175">Coiled coil</keyword>
<reference evidence="3" key="2">
    <citation type="submission" date="2024-10" db="UniProtKB">
        <authorList>
            <consortium name="EnsemblProtists"/>
        </authorList>
    </citation>
    <scope>IDENTIFICATION</scope>
</reference>
<keyword evidence="2" id="KW-0812">Transmembrane</keyword>
<evidence type="ECO:0008006" key="5">
    <source>
        <dbReference type="Google" id="ProtNLM"/>
    </source>
</evidence>
<evidence type="ECO:0000256" key="2">
    <source>
        <dbReference type="SAM" id="Phobius"/>
    </source>
</evidence>
<name>A0A0D3KB48_EMIH1</name>
<organism evidence="3 4">
    <name type="scientific">Emiliania huxleyi (strain CCMP1516)</name>
    <dbReference type="NCBI Taxonomy" id="280463"/>
    <lineage>
        <taxon>Eukaryota</taxon>
        <taxon>Haptista</taxon>
        <taxon>Haptophyta</taxon>
        <taxon>Prymnesiophyceae</taxon>
        <taxon>Isochrysidales</taxon>
        <taxon>Noelaerhabdaceae</taxon>
        <taxon>Emiliania</taxon>
    </lineage>
</organism>
<dbReference type="HOGENOM" id="CLU_1762228_0_0_1"/>
<feature type="transmembrane region" description="Helical" evidence="2">
    <location>
        <begin position="104"/>
        <end position="123"/>
    </location>
</feature>
<keyword evidence="4" id="KW-1185">Reference proteome</keyword>
<reference evidence="4" key="1">
    <citation type="journal article" date="2013" name="Nature">
        <title>Pan genome of the phytoplankton Emiliania underpins its global distribution.</title>
        <authorList>
            <person name="Read B.A."/>
            <person name="Kegel J."/>
            <person name="Klute M.J."/>
            <person name="Kuo A."/>
            <person name="Lefebvre S.C."/>
            <person name="Maumus F."/>
            <person name="Mayer C."/>
            <person name="Miller J."/>
            <person name="Monier A."/>
            <person name="Salamov A."/>
            <person name="Young J."/>
            <person name="Aguilar M."/>
            <person name="Claverie J.M."/>
            <person name="Frickenhaus S."/>
            <person name="Gonzalez K."/>
            <person name="Herman E.K."/>
            <person name="Lin Y.C."/>
            <person name="Napier J."/>
            <person name="Ogata H."/>
            <person name="Sarno A.F."/>
            <person name="Shmutz J."/>
            <person name="Schroeder D."/>
            <person name="de Vargas C."/>
            <person name="Verret F."/>
            <person name="von Dassow P."/>
            <person name="Valentin K."/>
            <person name="Van de Peer Y."/>
            <person name="Wheeler G."/>
            <person name="Dacks J.B."/>
            <person name="Delwiche C.F."/>
            <person name="Dyhrman S.T."/>
            <person name="Glockner G."/>
            <person name="John U."/>
            <person name="Richards T."/>
            <person name="Worden A.Z."/>
            <person name="Zhang X."/>
            <person name="Grigoriev I.V."/>
            <person name="Allen A.E."/>
            <person name="Bidle K."/>
            <person name="Borodovsky M."/>
            <person name="Bowler C."/>
            <person name="Brownlee C."/>
            <person name="Cock J.M."/>
            <person name="Elias M."/>
            <person name="Gladyshev V.N."/>
            <person name="Groth M."/>
            <person name="Guda C."/>
            <person name="Hadaegh A."/>
            <person name="Iglesias-Rodriguez M.D."/>
            <person name="Jenkins J."/>
            <person name="Jones B.M."/>
            <person name="Lawson T."/>
            <person name="Leese F."/>
            <person name="Lindquist E."/>
            <person name="Lobanov A."/>
            <person name="Lomsadze A."/>
            <person name="Malik S.B."/>
            <person name="Marsh M.E."/>
            <person name="Mackinder L."/>
            <person name="Mock T."/>
            <person name="Mueller-Roeber B."/>
            <person name="Pagarete A."/>
            <person name="Parker M."/>
            <person name="Probert I."/>
            <person name="Quesneville H."/>
            <person name="Raines C."/>
            <person name="Rensing S.A."/>
            <person name="Riano-Pachon D.M."/>
            <person name="Richier S."/>
            <person name="Rokitta S."/>
            <person name="Shiraiwa Y."/>
            <person name="Soanes D.M."/>
            <person name="van der Giezen M."/>
            <person name="Wahlund T.M."/>
            <person name="Williams B."/>
            <person name="Wilson W."/>
            <person name="Wolfe G."/>
            <person name="Wurch L.L."/>
        </authorList>
    </citation>
    <scope>NUCLEOTIDE SEQUENCE</scope>
</reference>
<dbReference type="GeneID" id="17278256"/>
<protein>
    <recommendedName>
        <fullName evidence="5">Transmembrane protein</fullName>
    </recommendedName>
</protein>
<dbReference type="PaxDb" id="2903-EOD32983"/>
<keyword evidence="2" id="KW-0472">Membrane</keyword>